<dbReference type="PANTHER" id="PTHR39966">
    <property type="entry name" value="BLL2471 PROTEIN-RELATED"/>
    <property type="match status" value="1"/>
</dbReference>
<dbReference type="GO" id="GO:0005886">
    <property type="term" value="C:plasma membrane"/>
    <property type="evidence" value="ECO:0007669"/>
    <property type="project" value="TreeGrafter"/>
</dbReference>
<feature type="domain" description="Hemerythrin-like" evidence="1">
    <location>
        <begin position="3"/>
        <end position="131"/>
    </location>
</feature>
<dbReference type="Gene3D" id="1.20.120.520">
    <property type="entry name" value="nmb1532 protein domain like"/>
    <property type="match status" value="1"/>
</dbReference>
<keyword evidence="3" id="KW-1185">Reference proteome</keyword>
<evidence type="ECO:0000313" key="2">
    <source>
        <dbReference type="EMBL" id="SHL36484.1"/>
    </source>
</evidence>
<dbReference type="PANTHER" id="PTHR39966:SF1">
    <property type="entry name" value="HEMERYTHRIN-LIKE DOMAIN-CONTAINING PROTEIN"/>
    <property type="match status" value="1"/>
</dbReference>
<sequence length="170" mass="19922">MIEHRLIERMLEIVRREISSMKDTRDADPVFIDTVVDFVRTYADRTHHGKEEDILFKELAGKKMSASDQALMEELVEEHKFGRKTVKALVDAKNEYAAGNREAVSAIIEQLEILARFYPEHIRKEDKVFFPSTEKLFSQEEQDAMLEAFGEFDRKMIHEKYAALVEQLKR</sequence>
<evidence type="ECO:0000313" key="3">
    <source>
        <dbReference type="Proteomes" id="UP000183994"/>
    </source>
</evidence>
<reference evidence="3" key="1">
    <citation type="submission" date="2016-11" db="EMBL/GenBank/DDBJ databases">
        <authorList>
            <person name="Varghese N."/>
            <person name="Submissions S."/>
        </authorList>
    </citation>
    <scope>NUCLEOTIDE SEQUENCE [LARGE SCALE GENOMIC DNA]</scope>
    <source>
        <strain evidence="3">DSM 16219</strain>
    </source>
</reference>
<dbReference type="CDD" id="cd12108">
    <property type="entry name" value="Hr-like"/>
    <property type="match status" value="1"/>
</dbReference>
<protein>
    <submittedName>
        <fullName evidence="2">Hemerythrin-like domain-containing protein</fullName>
    </submittedName>
</protein>
<accession>A0A1M7A191</accession>
<evidence type="ECO:0000259" key="1">
    <source>
        <dbReference type="Pfam" id="PF01814"/>
    </source>
</evidence>
<organism evidence="2 3">
    <name type="scientific">Desulfatibacillum alkenivorans DSM 16219</name>
    <dbReference type="NCBI Taxonomy" id="1121393"/>
    <lineage>
        <taxon>Bacteria</taxon>
        <taxon>Pseudomonadati</taxon>
        <taxon>Thermodesulfobacteriota</taxon>
        <taxon>Desulfobacteria</taxon>
        <taxon>Desulfobacterales</taxon>
        <taxon>Desulfatibacillaceae</taxon>
        <taxon>Desulfatibacillum</taxon>
    </lineage>
</organism>
<dbReference type="Proteomes" id="UP000183994">
    <property type="component" value="Unassembled WGS sequence"/>
</dbReference>
<dbReference type="InterPro" id="IPR012312">
    <property type="entry name" value="Hemerythrin-like"/>
</dbReference>
<dbReference type="Pfam" id="PF01814">
    <property type="entry name" value="Hemerythrin"/>
    <property type="match status" value="1"/>
</dbReference>
<dbReference type="EMBL" id="FQZU01000063">
    <property type="protein sequence ID" value="SHL36484.1"/>
    <property type="molecule type" value="Genomic_DNA"/>
</dbReference>
<dbReference type="AlphaFoldDB" id="A0A1M7A191"/>
<gene>
    <name evidence="2" type="ORF">SAMN02745216_05072</name>
</gene>
<proteinExistence type="predicted"/>
<name>A0A1M7A191_9BACT</name>
<dbReference type="STRING" id="1121393.SAMN02745216_05072"/>